<proteinExistence type="predicted"/>
<dbReference type="Proteomes" id="UP000177870">
    <property type="component" value="Chromosome"/>
</dbReference>
<evidence type="ECO:0000313" key="1">
    <source>
        <dbReference type="EMBL" id="AOX00248.1"/>
    </source>
</evidence>
<dbReference type="AlphaFoldDB" id="A0A1D8TRI1"/>
<protein>
    <submittedName>
        <fullName evidence="1">Uncharacterized protein</fullName>
    </submittedName>
</protein>
<name>A0A1D8TRI1_9CYAN</name>
<reference evidence="2" key="1">
    <citation type="submission" date="2016-10" db="EMBL/GenBank/DDBJ databases">
        <title>Comparative genomics uncovers the prolific and rare metabolic potential of the cyanobacterial genus Moorea.</title>
        <authorList>
            <person name="Leao T."/>
            <person name="Castelao G."/>
            <person name="Korobeynikov A."/>
            <person name="Monroe E.A."/>
            <person name="Podell S."/>
            <person name="Glukhov E."/>
            <person name="Allen E."/>
            <person name="Gerwick W.H."/>
            <person name="Gerwick L."/>
        </authorList>
    </citation>
    <scope>NUCLEOTIDE SEQUENCE [LARGE SCALE GENOMIC DNA]</scope>
    <source>
        <strain evidence="2">PAL-8-15-08-1</strain>
    </source>
</reference>
<accession>A0A1D8TRI1</accession>
<sequence length="60" mass="7038">MARLFYSSFAHILAWFLQGKHLTDSLGIKLTKIIWMLSLDESDIIFYNISLSVCLFEKLR</sequence>
<evidence type="ECO:0000313" key="2">
    <source>
        <dbReference type="Proteomes" id="UP000177870"/>
    </source>
</evidence>
<organism evidence="1 2">
    <name type="scientific">Moorena producens PAL-8-15-08-1</name>
    <dbReference type="NCBI Taxonomy" id="1458985"/>
    <lineage>
        <taxon>Bacteria</taxon>
        <taxon>Bacillati</taxon>
        <taxon>Cyanobacteriota</taxon>
        <taxon>Cyanophyceae</taxon>
        <taxon>Coleofasciculales</taxon>
        <taxon>Coleofasciculaceae</taxon>
        <taxon>Moorena</taxon>
    </lineage>
</organism>
<dbReference type="EMBL" id="CP017599">
    <property type="protein sequence ID" value="AOX00248.1"/>
    <property type="molecule type" value="Genomic_DNA"/>
</dbReference>
<gene>
    <name evidence="1" type="ORF">BJP34_13000</name>
</gene>
<dbReference type="KEGG" id="mpro:BJP34_13000"/>